<keyword evidence="6 8" id="KW-1133">Transmembrane helix</keyword>
<keyword evidence="7 8" id="KW-0472">Membrane</keyword>
<feature type="transmembrane region" description="Helical" evidence="8">
    <location>
        <begin position="302"/>
        <end position="320"/>
    </location>
</feature>
<feature type="transmembrane region" description="Helical" evidence="8">
    <location>
        <begin position="69"/>
        <end position="92"/>
    </location>
</feature>
<protein>
    <submittedName>
        <fullName evidence="9">ABC transporter permease</fullName>
    </submittedName>
</protein>
<keyword evidence="4" id="KW-1003">Cell membrane</keyword>
<dbReference type="PANTHER" id="PTHR21716">
    <property type="entry name" value="TRANSMEMBRANE PROTEIN"/>
    <property type="match status" value="1"/>
</dbReference>
<keyword evidence="5 8" id="KW-0812">Transmembrane</keyword>
<keyword evidence="3" id="KW-0813">Transport</keyword>
<comment type="subcellular location">
    <subcellularLocation>
        <location evidence="1">Cell membrane</location>
        <topology evidence="1">Multi-pass membrane protein</topology>
    </subcellularLocation>
</comment>
<evidence type="ECO:0000256" key="2">
    <source>
        <dbReference type="ARBA" id="ARBA00009773"/>
    </source>
</evidence>
<dbReference type="Pfam" id="PF01594">
    <property type="entry name" value="AI-2E_transport"/>
    <property type="match status" value="1"/>
</dbReference>
<evidence type="ECO:0000256" key="8">
    <source>
        <dbReference type="SAM" id="Phobius"/>
    </source>
</evidence>
<evidence type="ECO:0000256" key="3">
    <source>
        <dbReference type="ARBA" id="ARBA00022448"/>
    </source>
</evidence>
<accession>A0ABQ2P723</accession>
<keyword evidence="10" id="KW-1185">Reference proteome</keyword>
<dbReference type="Proteomes" id="UP000637267">
    <property type="component" value="Unassembled WGS sequence"/>
</dbReference>
<dbReference type="EMBL" id="BMLX01000001">
    <property type="protein sequence ID" value="GGP19419.1"/>
    <property type="molecule type" value="Genomic_DNA"/>
</dbReference>
<dbReference type="RefSeq" id="WP_188703033.1">
    <property type="nucleotide sequence ID" value="NZ_BMLX01000001.1"/>
</dbReference>
<feature type="transmembrane region" description="Helical" evidence="8">
    <location>
        <begin position="182"/>
        <end position="201"/>
    </location>
</feature>
<evidence type="ECO:0000256" key="7">
    <source>
        <dbReference type="ARBA" id="ARBA00023136"/>
    </source>
</evidence>
<gene>
    <name evidence="9" type="ORF">GCM10010970_10520</name>
</gene>
<evidence type="ECO:0000256" key="1">
    <source>
        <dbReference type="ARBA" id="ARBA00004651"/>
    </source>
</evidence>
<feature type="transmembrane region" description="Helical" evidence="8">
    <location>
        <begin position="275"/>
        <end position="295"/>
    </location>
</feature>
<sequence length="644" mass="69778">MNAVRNLLKNDTPPTNKLAQILGSATVLGLLYFGRDVLIPITLAIILSLLIAPLIRWLRRFGLGQVGSIVVAVSGLSVALSFVGLVIGLQVIHMAASLPQYEDTIRSKVVTLDEMTLGKLNLVTGQANRVISQMFAKGDESTPDADADALVAPENRNRPLPVTIQESAPSPFTLLTRIAGSVWGPLETAGIVFVVLIFVLLEHEALRDRLIRLIGSDDLRATTIAVNDAGTRLSRFFVSQFAVNLAVGTLIWLGLSLIGLSQALLWGVMAAVLRFVPYVGVWIAAFCATLLAAAITPGWEMAVLTLGLFLMIEVLVAQLVEPQLYGHTTGLSPLSVVIAAIFWSWIWGPVGLVLSTPMTLVLVVAGRYIKALNFLEILLGEVPALTMPENFYQRALSGDAEEIIASARAFLKRKPLAVYCDTVLRPALHMLAIDYNGKSISHAEQKRVGAVIGTVIETLSGSGKTAKAPRRQRQSVLEETSLGRQLRARREQQTGRWQGPVNAPLGSVVLAIGLGSAGDELAAEILVRILRTQQIDGRHLSLEDLKGPIPSEVNPDIVAMVFLISVIPEQEREMFDDLIATFRERLPHARIMAAVLSSPFDLRDSPPVLVESADQTFYAYEEMAQACIDVPKAPALSSQTRQGK</sequence>
<dbReference type="InterPro" id="IPR002549">
    <property type="entry name" value="AI-2E-like"/>
</dbReference>
<evidence type="ECO:0000313" key="10">
    <source>
        <dbReference type="Proteomes" id="UP000637267"/>
    </source>
</evidence>
<proteinExistence type="inferred from homology"/>
<evidence type="ECO:0000256" key="6">
    <source>
        <dbReference type="ARBA" id="ARBA00022989"/>
    </source>
</evidence>
<name>A0ABQ2P723_9NEIS</name>
<feature type="transmembrane region" description="Helical" evidence="8">
    <location>
        <begin position="340"/>
        <end position="365"/>
    </location>
</feature>
<evidence type="ECO:0000256" key="5">
    <source>
        <dbReference type="ARBA" id="ARBA00022692"/>
    </source>
</evidence>
<evidence type="ECO:0000313" key="9">
    <source>
        <dbReference type="EMBL" id="GGP19419.1"/>
    </source>
</evidence>
<feature type="transmembrane region" description="Helical" evidence="8">
    <location>
        <begin position="241"/>
        <end position="269"/>
    </location>
</feature>
<dbReference type="PANTHER" id="PTHR21716:SF53">
    <property type="entry name" value="PERMEASE PERM-RELATED"/>
    <property type="match status" value="1"/>
</dbReference>
<reference evidence="10" key="1">
    <citation type="journal article" date="2019" name="Int. J. Syst. Evol. Microbiol.">
        <title>The Global Catalogue of Microorganisms (GCM) 10K type strain sequencing project: providing services to taxonomists for standard genome sequencing and annotation.</title>
        <authorList>
            <consortium name="The Broad Institute Genomics Platform"/>
            <consortium name="The Broad Institute Genome Sequencing Center for Infectious Disease"/>
            <person name="Wu L."/>
            <person name="Ma J."/>
        </authorList>
    </citation>
    <scope>NUCLEOTIDE SEQUENCE [LARGE SCALE GENOMIC DNA]</scope>
    <source>
        <strain evidence="10">CGMCC 1.8859</strain>
    </source>
</reference>
<comment type="similarity">
    <text evidence="2">Belongs to the autoinducer-2 exporter (AI-2E) (TC 2.A.86) family.</text>
</comment>
<feature type="transmembrane region" description="Helical" evidence="8">
    <location>
        <begin position="37"/>
        <end position="57"/>
    </location>
</feature>
<evidence type="ECO:0000256" key="4">
    <source>
        <dbReference type="ARBA" id="ARBA00022475"/>
    </source>
</evidence>
<organism evidence="9 10">
    <name type="scientific">Silvimonas iriomotensis</name>
    <dbReference type="NCBI Taxonomy" id="449662"/>
    <lineage>
        <taxon>Bacteria</taxon>
        <taxon>Pseudomonadati</taxon>
        <taxon>Pseudomonadota</taxon>
        <taxon>Betaproteobacteria</taxon>
        <taxon>Neisseriales</taxon>
        <taxon>Chitinibacteraceae</taxon>
        <taxon>Silvimonas</taxon>
    </lineage>
</organism>
<comment type="caution">
    <text evidence="9">The sequence shown here is derived from an EMBL/GenBank/DDBJ whole genome shotgun (WGS) entry which is preliminary data.</text>
</comment>